<dbReference type="Pfam" id="PF02160">
    <property type="entry name" value="Peptidase_A3"/>
    <property type="match status" value="1"/>
</dbReference>
<evidence type="ECO:0000313" key="4">
    <source>
        <dbReference type="EMBL" id="OMH80167.1"/>
    </source>
</evidence>
<comment type="caution">
    <text evidence="4">The sequence shown here is derived from an EMBL/GenBank/DDBJ whole genome shotgun (WGS) entry which is preliminary data.</text>
</comment>
<dbReference type="GO" id="GO:0004190">
    <property type="term" value="F:aspartic-type endopeptidase activity"/>
    <property type="evidence" value="ECO:0007669"/>
    <property type="project" value="InterPro"/>
</dbReference>
<evidence type="ECO:0000313" key="5">
    <source>
        <dbReference type="Proteomes" id="UP000188320"/>
    </source>
</evidence>
<evidence type="ECO:0000256" key="1">
    <source>
        <dbReference type="PROSITE-ProRule" id="PRU00047"/>
    </source>
</evidence>
<dbReference type="AlphaFoldDB" id="A0A1R1PGV1"/>
<dbReference type="InterPro" id="IPR005162">
    <property type="entry name" value="Retrotrans_gag_dom"/>
</dbReference>
<dbReference type="SUPFAM" id="SSF57756">
    <property type="entry name" value="Retrovirus zinc finger-like domains"/>
    <property type="match status" value="1"/>
</dbReference>
<dbReference type="Gene3D" id="4.10.60.10">
    <property type="entry name" value="Zinc finger, CCHC-type"/>
    <property type="match status" value="1"/>
</dbReference>
<dbReference type="GO" id="GO:0008270">
    <property type="term" value="F:zinc ion binding"/>
    <property type="evidence" value="ECO:0007669"/>
    <property type="project" value="UniProtKB-KW"/>
</dbReference>
<reference evidence="5" key="1">
    <citation type="submission" date="2017-01" db="EMBL/GenBank/DDBJ databases">
        <authorList>
            <person name="Wang Y."/>
            <person name="White M."/>
            <person name="Kvist S."/>
            <person name="Moncalvo J.-M."/>
        </authorList>
    </citation>
    <scope>NUCLEOTIDE SEQUENCE [LARGE SCALE GENOMIC DNA]</scope>
    <source>
        <strain evidence="5">COL-18-3</strain>
    </source>
</reference>
<dbReference type="PROSITE" id="PS50158">
    <property type="entry name" value="ZF_CCHC"/>
    <property type="match status" value="1"/>
</dbReference>
<sequence length="500" mass="58184">MIGNSTAAKKLMEPVLFTGESRINVATWTRRYELYGRSEQWSEEDQIDYMELFLDGKALKWYERERLRVGTWPELRNEFKRKFSSVESDIRSWRELQQLRQNSTEELEDFLFKIELLFEKSNTTNNEIKFKCLISSLRPEFQKEIIKSRATTYNEAVRVATEKENMDKLCKFNITNDNENEENGKEMKKMMNEIKEMKKYIMKTTKEHLDQTDSVKKPSRMRLSEQEKAEYQRKNACFFCREEGHYSYKCPKGPWNLRNNDKRQSIKPHTLQFIDRQISPSASSETGVKISDVYVLDIMWQELNIVEKRRLLEQDRTEKLKSIKLTDDLNAETIPKSSNVDQPLTEVVDNKIILPKKQAPKQSMMEMKSNQPNQDYSIQRELDNMKANISVSQLIKAAPIVRNELSRIFKNAGTSRDISTVKNKETSNCKAVVTVGTISCKAVIDTGAACCVVTRQMANKLKLEADVQVNEVILTADGQHHHISKMIANVPIKIMGKRFN</sequence>
<dbReference type="GO" id="GO:0003676">
    <property type="term" value="F:nucleic acid binding"/>
    <property type="evidence" value="ECO:0007669"/>
    <property type="project" value="InterPro"/>
</dbReference>
<dbReference type="OrthoDB" id="2285352at2759"/>
<dbReference type="InterPro" id="IPR021109">
    <property type="entry name" value="Peptidase_aspartic_dom_sf"/>
</dbReference>
<feature type="domain" description="CCHC-type" evidence="3">
    <location>
        <begin position="237"/>
        <end position="252"/>
    </location>
</feature>
<dbReference type="InterPro" id="IPR036875">
    <property type="entry name" value="Znf_CCHC_sf"/>
</dbReference>
<protein>
    <recommendedName>
        <fullName evidence="3">CCHC-type domain-containing protein</fullName>
    </recommendedName>
</protein>
<dbReference type="PANTHER" id="PTHR33223:SF6">
    <property type="entry name" value="CCHC-TYPE DOMAIN-CONTAINING PROTEIN"/>
    <property type="match status" value="1"/>
</dbReference>
<name>A0A1R1PGV1_ZANCU</name>
<evidence type="ECO:0000256" key="2">
    <source>
        <dbReference type="SAM" id="MobiDB-lite"/>
    </source>
</evidence>
<accession>A0A1R1PGV1</accession>
<keyword evidence="1" id="KW-0479">Metal-binding</keyword>
<dbReference type="InterPro" id="IPR000588">
    <property type="entry name" value="Pept_A3A"/>
</dbReference>
<dbReference type="PANTHER" id="PTHR33223">
    <property type="entry name" value="CCHC-TYPE DOMAIN-CONTAINING PROTEIN"/>
    <property type="match status" value="1"/>
</dbReference>
<keyword evidence="1" id="KW-0862">Zinc</keyword>
<dbReference type="Proteomes" id="UP000188320">
    <property type="component" value="Unassembled WGS sequence"/>
</dbReference>
<proteinExistence type="predicted"/>
<organism evidence="4 5">
    <name type="scientific">Zancudomyces culisetae</name>
    <name type="common">Gut fungus</name>
    <name type="synonym">Smittium culisetae</name>
    <dbReference type="NCBI Taxonomy" id="1213189"/>
    <lineage>
        <taxon>Eukaryota</taxon>
        <taxon>Fungi</taxon>
        <taxon>Fungi incertae sedis</taxon>
        <taxon>Zoopagomycota</taxon>
        <taxon>Kickxellomycotina</taxon>
        <taxon>Harpellomycetes</taxon>
        <taxon>Harpellales</taxon>
        <taxon>Legeriomycetaceae</taxon>
        <taxon>Zancudomyces</taxon>
    </lineage>
</organism>
<dbReference type="GO" id="GO:0006508">
    <property type="term" value="P:proteolysis"/>
    <property type="evidence" value="ECO:0007669"/>
    <property type="project" value="InterPro"/>
</dbReference>
<feature type="non-terminal residue" evidence="4">
    <location>
        <position position="500"/>
    </location>
</feature>
<gene>
    <name evidence="4" type="ORF">AX774_g6403</name>
</gene>
<dbReference type="Pfam" id="PF03732">
    <property type="entry name" value="Retrotrans_gag"/>
    <property type="match status" value="1"/>
</dbReference>
<dbReference type="Gene3D" id="2.40.70.10">
    <property type="entry name" value="Acid Proteases"/>
    <property type="match status" value="1"/>
</dbReference>
<evidence type="ECO:0000259" key="3">
    <source>
        <dbReference type="PROSITE" id="PS50158"/>
    </source>
</evidence>
<dbReference type="InterPro" id="IPR001878">
    <property type="entry name" value="Znf_CCHC"/>
</dbReference>
<feature type="region of interest" description="Disordered" evidence="2">
    <location>
        <begin position="207"/>
        <end position="226"/>
    </location>
</feature>
<keyword evidence="1" id="KW-0863">Zinc-finger</keyword>
<dbReference type="EMBL" id="LSSK01001281">
    <property type="protein sequence ID" value="OMH80167.1"/>
    <property type="molecule type" value="Genomic_DNA"/>
</dbReference>
<keyword evidence="5" id="KW-1185">Reference proteome</keyword>